<evidence type="ECO:0000313" key="2">
    <source>
        <dbReference type="Proteomes" id="UP000006591"/>
    </source>
</evidence>
<dbReference type="EnsemblPlants" id="ONIVA01G27730.1">
    <property type="protein sequence ID" value="ONIVA01G27730.1"/>
    <property type="gene ID" value="ONIVA01G27730"/>
</dbReference>
<sequence length="7" mass="831">MNVKPSR</sequence>
<proteinExistence type="predicted"/>
<reference evidence="1" key="2">
    <citation type="submission" date="2018-04" db="EMBL/GenBank/DDBJ databases">
        <title>OnivRS2 (Oryza nivara Reference Sequence Version 2).</title>
        <authorList>
            <person name="Zhang J."/>
            <person name="Kudrna D."/>
            <person name="Lee S."/>
            <person name="Talag J."/>
            <person name="Rajasekar S."/>
            <person name="Welchert J."/>
            <person name="Hsing Y.-I."/>
            <person name="Wing R.A."/>
        </authorList>
    </citation>
    <scope>NUCLEOTIDE SEQUENCE [LARGE SCALE GENOMIC DNA]</scope>
</reference>
<dbReference type="Gramene" id="ONIVA01G27730.1">
    <property type="protein sequence ID" value="ONIVA01G27730.1"/>
    <property type="gene ID" value="ONIVA01G27730"/>
</dbReference>
<reference evidence="1" key="1">
    <citation type="submission" date="2017-06" db="UniProtKB">
        <authorList>
            <consortium name="EnsemblPlants"/>
        </authorList>
    </citation>
    <scope>IDENTIFICATION</scope>
    <source>
        <strain evidence="1">SL10</strain>
    </source>
</reference>
<dbReference type="Proteomes" id="UP000006591">
    <property type="component" value="Chromosome 1"/>
</dbReference>
<name>A0A1Y8Z4P4_ORYNI</name>
<protein>
    <submittedName>
        <fullName evidence="1">Uncharacterized protein</fullName>
    </submittedName>
</protein>
<organism evidence="1">
    <name type="scientific">Oryza nivara</name>
    <name type="common">Indian wild rice</name>
    <name type="synonym">Oryza sativa f. spontanea</name>
    <dbReference type="NCBI Taxonomy" id="4536"/>
    <lineage>
        <taxon>Eukaryota</taxon>
        <taxon>Viridiplantae</taxon>
        <taxon>Streptophyta</taxon>
        <taxon>Embryophyta</taxon>
        <taxon>Tracheophyta</taxon>
        <taxon>Spermatophyta</taxon>
        <taxon>Magnoliopsida</taxon>
        <taxon>Liliopsida</taxon>
        <taxon>Poales</taxon>
        <taxon>Poaceae</taxon>
        <taxon>BOP clade</taxon>
        <taxon>Oryzoideae</taxon>
        <taxon>Oryzeae</taxon>
        <taxon>Oryzinae</taxon>
        <taxon>Oryza</taxon>
    </lineage>
</organism>
<accession>A0A1Y8Z4P4</accession>
<keyword evidence="2" id="KW-1185">Reference proteome</keyword>
<evidence type="ECO:0000313" key="1">
    <source>
        <dbReference type="EnsemblPlants" id="ONIVA01G27730.1"/>
    </source>
</evidence>